<dbReference type="PROSITE" id="PS00198">
    <property type="entry name" value="4FE4S_FER_1"/>
    <property type="match status" value="1"/>
</dbReference>
<dbReference type="Proteomes" id="UP001143747">
    <property type="component" value="Unassembled WGS sequence"/>
</dbReference>
<evidence type="ECO:0000256" key="1">
    <source>
        <dbReference type="ARBA" id="ARBA00022485"/>
    </source>
</evidence>
<keyword evidence="9" id="KW-1185">Reference proteome</keyword>
<keyword evidence="5" id="KW-0408">Iron</keyword>
<dbReference type="Gene3D" id="3.30.70.20">
    <property type="match status" value="1"/>
</dbReference>
<dbReference type="InterPro" id="IPR051329">
    <property type="entry name" value="NIR_SIR_4Fe-4S"/>
</dbReference>
<dbReference type="InterPro" id="IPR006067">
    <property type="entry name" value="NO2/SO3_Rdtase_4Fe4S_dom"/>
</dbReference>
<evidence type="ECO:0000256" key="6">
    <source>
        <dbReference type="ARBA" id="ARBA00023014"/>
    </source>
</evidence>
<reference evidence="8" key="1">
    <citation type="submission" date="2022-01" db="EMBL/GenBank/DDBJ databases">
        <title>Draft genome of Methanogenium marinum DSM 15558.</title>
        <authorList>
            <person name="Chen S.-C."/>
            <person name="You Y.-T."/>
        </authorList>
    </citation>
    <scope>NUCLEOTIDE SEQUENCE</scope>
    <source>
        <strain evidence="8">DSM 15558</strain>
    </source>
</reference>
<dbReference type="SUPFAM" id="SSF56014">
    <property type="entry name" value="Nitrite and sulphite reductase 4Fe-4S domain-like"/>
    <property type="match status" value="1"/>
</dbReference>
<keyword evidence="6" id="KW-0411">Iron-sulfur</keyword>
<feature type="domain" description="4Fe-4S ferredoxin-type" evidence="7">
    <location>
        <begin position="160"/>
        <end position="188"/>
    </location>
</feature>
<organism evidence="8 9">
    <name type="scientific">Methanogenium marinum</name>
    <dbReference type="NCBI Taxonomy" id="348610"/>
    <lineage>
        <taxon>Archaea</taxon>
        <taxon>Methanobacteriati</taxon>
        <taxon>Methanobacteriota</taxon>
        <taxon>Stenosarchaea group</taxon>
        <taxon>Methanomicrobia</taxon>
        <taxon>Methanomicrobiales</taxon>
        <taxon>Methanomicrobiaceae</taxon>
        <taxon>Methanogenium</taxon>
    </lineage>
</organism>
<dbReference type="SUPFAM" id="SSF55124">
    <property type="entry name" value="Nitrite/Sulfite reductase N-terminal domain-like"/>
    <property type="match status" value="1"/>
</dbReference>
<keyword evidence="3" id="KW-0479">Metal-binding</keyword>
<dbReference type="GO" id="GO:0046872">
    <property type="term" value="F:metal ion binding"/>
    <property type="evidence" value="ECO:0007669"/>
    <property type="project" value="UniProtKB-KW"/>
</dbReference>
<dbReference type="GO" id="GO:0016491">
    <property type="term" value="F:oxidoreductase activity"/>
    <property type="evidence" value="ECO:0007669"/>
    <property type="project" value="UniProtKB-KW"/>
</dbReference>
<dbReference type="RefSeq" id="WP_274924544.1">
    <property type="nucleotide sequence ID" value="NZ_JAKELO010000002.1"/>
</dbReference>
<evidence type="ECO:0000313" key="9">
    <source>
        <dbReference type="Proteomes" id="UP001143747"/>
    </source>
</evidence>
<dbReference type="PANTHER" id="PTHR32439">
    <property type="entry name" value="FERREDOXIN--NITRITE REDUCTASE, CHLOROPLASTIC"/>
    <property type="match status" value="1"/>
</dbReference>
<accession>A0A9Q4PWX6</accession>
<dbReference type="AlphaFoldDB" id="A0A9Q4PWX6"/>
<dbReference type="InterPro" id="IPR045854">
    <property type="entry name" value="NO2/SO3_Rdtase_4Fe4S_sf"/>
</dbReference>
<keyword evidence="4" id="KW-0560">Oxidoreductase</keyword>
<dbReference type="PANTHER" id="PTHR32439:SF9">
    <property type="entry name" value="BLR3264 PROTEIN"/>
    <property type="match status" value="1"/>
</dbReference>
<dbReference type="Gene3D" id="3.30.413.10">
    <property type="entry name" value="Sulfite Reductase Hemoprotein, domain 1"/>
    <property type="match status" value="1"/>
</dbReference>
<dbReference type="InterPro" id="IPR005117">
    <property type="entry name" value="NiRdtase/SiRdtase_haem-b_fer"/>
</dbReference>
<evidence type="ECO:0000256" key="2">
    <source>
        <dbReference type="ARBA" id="ARBA00022617"/>
    </source>
</evidence>
<dbReference type="InterPro" id="IPR017896">
    <property type="entry name" value="4Fe4S_Fe-S-bd"/>
</dbReference>
<protein>
    <submittedName>
        <fullName evidence="8">4Fe-4S binding protein</fullName>
    </submittedName>
</protein>
<evidence type="ECO:0000313" key="8">
    <source>
        <dbReference type="EMBL" id="MDE4907901.1"/>
    </source>
</evidence>
<name>A0A9Q4PWX6_9EURY</name>
<keyword evidence="2" id="KW-0349">Heme</keyword>
<dbReference type="PROSITE" id="PS51379">
    <property type="entry name" value="4FE4S_FER_2"/>
    <property type="match status" value="2"/>
</dbReference>
<dbReference type="GO" id="GO:0020037">
    <property type="term" value="F:heme binding"/>
    <property type="evidence" value="ECO:0007669"/>
    <property type="project" value="InterPro"/>
</dbReference>
<gene>
    <name evidence="8" type="ORF">L0665_04670</name>
</gene>
<dbReference type="Pfam" id="PF01077">
    <property type="entry name" value="NIR_SIR"/>
    <property type="match status" value="1"/>
</dbReference>
<evidence type="ECO:0000256" key="5">
    <source>
        <dbReference type="ARBA" id="ARBA00023004"/>
    </source>
</evidence>
<comment type="caution">
    <text evidence="8">The sequence shown here is derived from an EMBL/GenBank/DDBJ whole genome shotgun (WGS) entry which is preliminary data.</text>
</comment>
<dbReference type="InterPro" id="IPR036136">
    <property type="entry name" value="Nit/Sulf_reduc_fer-like_dom_sf"/>
</dbReference>
<dbReference type="GO" id="GO:0051539">
    <property type="term" value="F:4 iron, 4 sulfur cluster binding"/>
    <property type="evidence" value="ECO:0007669"/>
    <property type="project" value="UniProtKB-KW"/>
</dbReference>
<feature type="domain" description="4Fe-4S ferredoxin-type" evidence="7">
    <location>
        <begin position="189"/>
        <end position="218"/>
    </location>
</feature>
<proteinExistence type="predicted"/>
<sequence>MVQVMKHSYDPDSQSGVIVEEGVEAYTVRLRIPAGIVTPEQLRGIAEAAEKYGGDGIHFTTRQTVEIPHVPEENLQALGEALMENGTPFGAEFQNVVNVTACPGNERCRLANIDAISLALRMDKKYFGREMPVKTRIGISACPNACVSERLCEIGVTGHLKPVRNPERCTGCGACVEYCKEDALSVINGVIVLNDERCIRCGACVHTCPYGVITAEEPLYEITFGGRRGRHPKIGQRLVIVNSLEAAEKAVDEAMYRIYRQAVGTHLLADQLDEIGFDQIVKSVLAKLPEGSVVENF</sequence>
<dbReference type="InterPro" id="IPR017900">
    <property type="entry name" value="4Fe4S_Fe_S_CS"/>
</dbReference>
<evidence type="ECO:0000259" key="7">
    <source>
        <dbReference type="PROSITE" id="PS51379"/>
    </source>
</evidence>
<dbReference type="Pfam" id="PF00037">
    <property type="entry name" value="Fer4"/>
    <property type="match status" value="2"/>
</dbReference>
<dbReference type="Gene3D" id="3.30.70.3340">
    <property type="match status" value="1"/>
</dbReference>
<dbReference type="Pfam" id="PF03460">
    <property type="entry name" value="NIR_SIR_ferr"/>
    <property type="match status" value="1"/>
</dbReference>
<dbReference type="EMBL" id="JAKELO010000002">
    <property type="protein sequence ID" value="MDE4907901.1"/>
    <property type="molecule type" value="Genomic_DNA"/>
</dbReference>
<keyword evidence="1" id="KW-0004">4Fe-4S</keyword>
<evidence type="ECO:0000256" key="4">
    <source>
        <dbReference type="ARBA" id="ARBA00023002"/>
    </source>
</evidence>
<evidence type="ECO:0000256" key="3">
    <source>
        <dbReference type="ARBA" id="ARBA00022723"/>
    </source>
</evidence>
<dbReference type="SUPFAM" id="SSF54862">
    <property type="entry name" value="4Fe-4S ferredoxins"/>
    <property type="match status" value="1"/>
</dbReference>